<dbReference type="RefSeq" id="WP_045056968.1">
    <property type="nucleotide sequence ID" value="NZ_CAWMDP010000036.1"/>
</dbReference>
<gene>
    <name evidence="1" type="ORF">UH38_22590</name>
</gene>
<keyword evidence="2" id="KW-1185">Reference proteome</keyword>
<evidence type="ECO:0000313" key="1">
    <source>
        <dbReference type="EMBL" id="KJH69623.1"/>
    </source>
</evidence>
<evidence type="ECO:0000313" key="2">
    <source>
        <dbReference type="Proteomes" id="UP000032452"/>
    </source>
</evidence>
<organism evidence="1 2">
    <name type="scientific">Aliterella atlantica CENA595</name>
    <dbReference type="NCBI Taxonomy" id="1618023"/>
    <lineage>
        <taxon>Bacteria</taxon>
        <taxon>Bacillati</taxon>
        <taxon>Cyanobacteriota</taxon>
        <taxon>Cyanophyceae</taxon>
        <taxon>Chroococcidiopsidales</taxon>
        <taxon>Aliterellaceae</taxon>
        <taxon>Aliterella</taxon>
    </lineage>
</organism>
<dbReference type="Proteomes" id="UP000032452">
    <property type="component" value="Unassembled WGS sequence"/>
</dbReference>
<sequence length="319" mass="36883">MQLASSIRYGGIFVKAADCDYEAYRNLGLICPNCHESVFLVQQHDRHYTKTTKVTSVAAHFNHRPDKSTDAMQECELRVKQITPAEIERRENASRSQRLRLFNRHLWNILQTCYKLKTFDESVILLKSGFKLVAENPNQAQAIFQVYIELLTTIFVNEVPRIHDESEYCVERLIKKTEKEQLVKNESLQFLLAVWRQKIDKKMHIAIYNEVVDCLVQKKHLLILQNLATLGLYNFVCITAICKEKQLPINERLTAYNSLHSQTTNINELVICEVFSNLVDVFCSNNKQAMEAIAAFVRDDVLETIAFTPWAEGFEKFSG</sequence>
<protein>
    <submittedName>
        <fullName evidence="1">Uncharacterized protein</fullName>
    </submittedName>
</protein>
<name>A0A0D8ZLB0_9CYAN</name>
<reference evidence="1 2" key="1">
    <citation type="submission" date="2015-02" db="EMBL/GenBank/DDBJ databases">
        <title>Draft genome of a novel marine cyanobacterium (Chroococcales) isolated from South Atlantic Ocean.</title>
        <authorList>
            <person name="Rigonato J."/>
            <person name="Alvarenga D.O."/>
            <person name="Branco L.H."/>
            <person name="Varani A.M."/>
            <person name="Brandini F.P."/>
            <person name="Fiore M.F."/>
        </authorList>
    </citation>
    <scope>NUCLEOTIDE SEQUENCE [LARGE SCALE GENOMIC DNA]</scope>
    <source>
        <strain evidence="1 2">CENA595</strain>
    </source>
</reference>
<proteinExistence type="predicted"/>
<comment type="caution">
    <text evidence="1">The sequence shown here is derived from an EMBL/GenBank/DDBJ whole genome shotgun (WGS) entry which is preliminary data.</text>
</comment>
<dbReference type="OrthoDB" id="498635at2"/>
<accession>A0A0D8ZLB0</accession>
<dbReference type="AlphaFoldDB" id="A0A0D8ZLB0"/>
<dbReference type="STRING" id="1618023.UH38_22590"/>
<dbReference type="EMBL" id="JYON01000037">
    <property type="protein sequence ID" value="KJH69623.1"/>
    <property type="molecule type" value="Genomic_DNA"/>
</dbReference>